<dbReference type="EMBL" id="CAJVPU010000527">
    <property type="protein sequence ID" value="CAG8453487.1"/>
    <property type="molecule type" value="Genomic_DNA"/>
</dbReference>
<reference evidence="1" key="1">
    <citation type="submission" date="2021-06" db="EMBL/GenBank/DDBJ databases">
        <authorList>
            <person name="Kallberg Y."/>
            <person name="Tangrot J."/>
            <person name="Rosling A."/>
        </authorList>
    </citation>
    <scope>NUCLEOTIDE SEQUENCE</scope>
    <source>
        <strain evidence="1">IL203A</strain>
    </source>
</reference>
<protein>
    <submittedName>
        <fullName evidence="1">6269_t:CDS:1</fullName>
    </submittedName>
</protein>
<keyword evidence="2" id="KW-1185">Reference proteome</keyword>
<name>A0ACA9K5D6_9GLOM</name>
<accession>A0ACA9K5D6</accession>
<dbReference type="Proteomes" id="UP000789702">
    <property type="component" value="Unassembled WGS sequence"/>
</dbReference>
<gene>
    <name evidence="1" type="ORF">DHETER_LOCUS952</name>
</gene>
<comment type="caution">
    <text evidence="1">The sequence shown here is derived from an EMBL/GenBank/DDBJ whole genome shotgun (WGS) entry which is preliminary data.</text>
</comment>
<sequence>MNPGVNPGTTDFKSEKNKTLVVYVAKQKIFQITDLYPELVGLDCLSKFLI</sequence>
<evidence type="ECO:0000313" key="2">
    <source>
        <dbReference type="Proteomes" id="UP000789702"/>
    </source>
</evidence>
<organism evidence="1 2">
    <name type="scientific">Dentiscutata heterogama</name>
    <dbReference type="NCBI Taxonomy" id="1316150"/>
    <lineage>
        <taxon>Eukaryota</taxon>
        <taxon>Fungi</taxon>
        <taxon>Fungi incertae sedis</taxon>
        <taxon>Mucoromycota</taxon>
        <taxon>Glomeromycotina</taxon>
        <taxon>Glomeromycetes</taxon>
        <taxon>Diversisporales</taxon>
        <taxon>Gigasporaceae</taxon>
        <taxon>Dentiscutata</taxon>
    </lineage>
</organism>
<evidence type="ECO:0000313" key="1">
    <source>
        <dbReference type="EMBL" id="CAG8453487.1"/>
    </source>
</evidence>
<proteinExistence type="predicted"/>